<proteinExistence type="predicted"/>
<protein>
    <submittedName>
        <fullName evidence="2">Uncharacterized protein</fullName>
    </submittedName>
</protein>
<gene>
    <name evidence="2" type="ORF">GCM10010521_41210</name>
</gene>
<feature type="region of interest" description="Disordered" evidence="1">
    <location>
        <begin position="129"/>
        <end position="161"/>
    </location>
</feature>
<feature type="region of interest" description="Disordered" evidence="1">
    <location>
        <begin position="1"/>
        <end position="57"/>
    </location>
</feature>
<organism evidence="2 3">
    <name type="scientific">Streptomyces rameus</name>
    <dbReference type="NCBI Taxonomy" id="68261"/>
    <lineage>
        <taxon>Bacteria</taxon>
        <taxon>Bacillati</taxon>
        <taxon>Actinomycetota</taxon>
        <taxon>Actinomycetes</taxon>
        <taxon>Kitasatosporales</taxon>
        <taxon>Streptomycetaceae</taxon>
        <taxon>Streptomyces</taxon>
    </lineage>
</organism>
<reference evidence="3" key="1">
    <citation type="journal article" date="2019" name="Int. J. Syst. Evol. Microbiol.">
        <title>The Global Catalogue of Microorganisms (GCM) 10K type strain sequencing project: providing services to taxonomists for standard genome sequencing and annotation.</title>
        <authorList>
            <consortium name="The Broad Institute Genomics Platform"/>
            <consortium name="The Broad Institute Genome Sequencing Center for Infectious Disease"/>
            <person name="Wu L."/>
            <person name="Ma J."/>
        </authorList>
    </citation>
    <scope>NUCLEOTIDE SEQUENCE [LARGE SCALE GENOMIC DNA]</scope>
    <source>
        <strain evidence="3">JCM 11574</strain>
    </source>
</reference>
<accession>A0ABP6NIG4</accession>
<evidence type="ECO:0000313" key="3">
    <source>
        <dbReference type="Proteomes" id="UP001500893"/>
    </source>
</evidence>
<evidence type="ECO:0000313" key="2">
    <source>
        <dbReference type="EMBL" id="GAA3149561.1"/>
    </source>
</evidence>
<feature type="compositionally biased region" description="Gly residues" evidence="1">
    <location>
        <begin position="136"/>
        <end position="154"/>
    </location>
</feature>
<keyword evidence="3" id="KW-1185">Reference proteome</keyword>
<sequence>MRHGVVAAARVPADTASEDHGGAVGGRDGGERSDGHASPPGCGRADGRTGAVADGRRWGAKGPVQRWRLIALQTRCRSMWRREVSRGAHNGVRHVRPVPVARRVIIPYPFTRIPLPGVSIRLRGTSRGRPRLGLRADGGSGGEWARGGPPGAGGLLRERNM</sequence>
<dbReference type="EMBL" id="BAAAVM010000055">
    <property type="protein sequence ID" value="GAA3149561.1"/>
    <property type="molecule type" value="Genomic_DNA"/>
</dbReference>
<name>A0ABP6NIG4_9ACTN</name>
<comment type="caution">
    <text evidence="2">The sequence shown here is derived from an EMBL/GenBank/DDBJ whole genome shotgun (WGS) entry which is preliminary data.</text>
</comment>
<dbReference type="Proteomes" id="UP001500893">
    <property type="component" value="Unassembled WGS sequence"/>
</dbReference>
<evidence type="ECO:0000256" key="1">
    <source>
        <dbReference type="SAM" id="MobiDB-lite"/>
    </source>
</evidence>